<dbReference type="InterPro" id="IPR002698">
    <property type="entry name" value="FTHF_cligase"/>
</dbReference>
<keyword evidence="5" id="KW-0479">Metal-binding</keyword>
<proteinExistence type="inferred from homology"/>
<dbReference type="GO" id="GO:0046872">
    <property type="term" value="F:metal ion binding"/>
    <property type="evidence" value="ECO:0007669"/>
    <property type="project" value="UniProtKB-KW"/>
</dbReference>
<dbReference type="PIRSF" id="PIRSF006806">
    <property type="entry name" value="FTHF_cligase"/>
    <property type="match status" value="1"/>
</dbReference>
<keyword evidence="6" id="KW-0436">Ligase</keyword>
<evidence type="ECO:0000313" key="6">
    <source>
        <dbReference type="EMBL" id="MSB48612.1"/>
    </source>
</evidence>
<evidence type="ECO:0000313" key="7">
    <source>
        <dbReference type="Proteomes" id="UP000429811"/>
    </source>
</evidence>
<dbReference type="InterPro" id="IPR037171">
    <property type="entry name" value="NagB/RpiA_transferase-like"/>
</dbReference>
<dbReference type="Pfam" id="PF01812">
    <property type="entry name" value="5-FTHF_cyc-lig"/>
    <property type="match status" value="1"/>
</dbReference>
<dbReference type="GO" id="GO:0005524">
    <property type="term" value="F:ATP binding"/>
    <property type="evidence" value="ECO:0007669"/>
    <property type="project" value="UniProtKB-KW"/>
</dbReference>
<dbReference type="GO" id="GO:0030272">
    <property type="term" value="F:5-formyltetrahydrofolate cyclo-ligase activity"/>
    <property type="evidence" value="ECO:0007669"/>
    <property type="project" value="UniProtKB-EC"/>
</dbReference>
<dbReference type="PANTHER" id="PTHR23407:SF1">
    <property type="entry name" value="5-FORMYLTETRAHYDROFOLATE CYCLO-LIGASE"/>
    <property type="match status" value="1"/>
</dbReference>
<comment type="caution">
    <text evidence="6">The sequence shown here is derived from an EMBL/GenBank/DDBJ whole genome shotgun (WGS) entry which is preliminary data.</text>
</comment>
<dbReference type="Proteomes" id="UP000429811">
    <property type="component" value="Unassembled WGS sequence"/>
</dbReference>
<comment type="catalytic activity">
    <reaction evidence="5">
        <text>(6S)-5-formyl-5,6,7,8-tetrahydrofolate + ATP = (6R)-5,10-methenyltetrahydrofolate + ADP + phosphate</text>
        <dbReference type="Rhea" id="RHEA:10488"/>
        <dbReference type="ChEBI" id="CHEBI:30616"/>
        <dbReference type="ChEBI" id="CHEBI:43474"/>
        <dbReference type="ChEBI" id="CHEBI:57455"/>
        <dbReference type="ChEBI" id="CHEBI:57457"/>
        <dbReference type="ChEBI" id="CHEBI:456216"/>
        <dbReference type="EC" id="6.3.3.2"/>
    </reaction>
</comment>
<keyword evidence="2 4" id="KW-0547">Nucleotide-binding</keyword>
<dbReference type="GO" id="GO:0035999">
    <property type="term" value="P:tetrahydrofolate interconversion"/>
    <property type="evidence" value="ECO:0007669"/>
    <property type="project" value="TreeGrafter"/>
</dbReference>
<name>A0A6I2RE59_FLAPL</name>
<feature type="binding site" evidence="4">
    <location>
        <begin position="9"/>
        <end position="13"/>
    </location>
    <ligand>
        <name>ATP</name>
        <dbReference type="ChEBI" id="CHEBI:30616"/>
    </ligand>
</feature>
<evidence type="ECO:0000256" key="4">
    <source>
        <dbReference type="PIRSR" id="PIRSR006806-1"/>
    </source>
</evidence>
<comment type="cofactor">
    <cofactor evidence="5">
        <name>Mg(2+)</name>
        <dbReference type="ChEBI" id="CHEBI:18420"/>
    </cofactor>
</comment>
<dbReference type="AlphaFoldDB" id="A0A6I2RE59"/>
<dbReference type="EC" id="6.3.3.2" evidence="5"/>
<keyword evidence="5" id="KW-0460">Magnesium</keyword>
<dbReference type="GO" id="GO:0009396">
    <property type="term" value="P:folic acid-containing compound biosynthetic process"/>
    <property type="evidence" value="ECO:0007669"/>
    <property type="project" value="TreeGrafter"/>
</dbReference>
<gene>
    <name evidence="6" type="ORF">GKE90_07845</name>
</gene>
<reference evidence="6 7" key="1">
    <citation type="journal article" date="2019" name="Nat. Med.">
        <title>A library of human gut bacterial isolates paired with longitudinal multiomics data enables mechanistic microbiome research.</title>
        <authorList>
            <person name="Poyet M."/>
            <person name="Groussin M."/>
            <person name="Gibbons S.M."/>
            <person name="Avila-Pacheco J."/>
            <person name="Jiang X."/>
            <person name="Kearney S.M."/>
            <person name="Perrotta A.R."/>
            <person name="Berdy B."/>
            <person name="Zhao S."/>
            <person name="Lieberman T.D."/>
            <person name="Swanson P.K."/>
            <person name="Smith M."/>
            <person name="Roesemann S."/>
            <person name="Alexander J.E."/>
            <person name="Rich S.A."/>
            <person name="Livny J."/>
            <person name="Vlamakis H."/>
            <person name="Clish C."/>
            <person name="Bullock K."/>
            <person name="Deik A."/>
            <person name="Scott J."/>
            <person name="Pierce K.A."/>
            <person name="Xavier R.J."/>
            <person name="Alm E.J."/>
        </authorList>
    </citation>
    <scope>NUCLEOTIDE SEQUENCE [LARGE SCALE GENOMIC DNA]</scope>
    <source>
        <strain evidence="6 7">BIOML-A5</strain>
    </source>
</reference>
<feature type="binding site" evidence="4">
    <location>
        <begin position="137"/>
        <end position="145"/>
    </location>
    <ligand>
        <name>ATP</name>
        <dbReference type="ChEBI" id="CHEBI:30616"/>
    </ligand>
</feature>
<evidence type="ECO:0000256" key="5">
    <source>
        <dbReference type="RuleBase" id="RU361279"/>
    </source>
</evidence>
<dbReference type="InterPro" id="IPR024185">
    <property type="entry name" value="FTHF_cligase-like_sf"/>
</dbReference>
<evidence type="ECO:0000256" key="3">
    <source>
        <dbReference type="ARBA" id="ARBA00022840"/>
    </source>
</evidence>
<dbReference type="EMBL" id="WKPO01000009">
    <property type="protein sequence ID" value="MSB48612.1"/>
    <property type="molecule type" value="Genomic_DNA"/>
</dbReference>
<organism evidence="6 7">
    <name type="scientific">Flavonifractor plautii</name>
    <name type="common">Fusobacterium plautii</name>
    <dbReference type="NCBI Taxonomy" id="292800"/>
    <lineage>
        <taxon>Bacteria</taxon>
        <taxon>Bacillati</taxon>
        <taxon>Bacillota</taxon>
        <taxon>Clostridia</taxon>
        <taxon>Eubacteriales</taxon>
        <taxon>Oscillospiraceae</taxon>
        <taxon>Flavonifractor</taxon>
    </lineage>
</organism>
<protein>
    <recommendedName>
        <fullName evidence="5">5-formyltetrahydrofolate cyclo-ligase</fullName>
        <ecNumber evidence="5">6.3.3.2</ecNumber>
    </recommendedName>
</protein>
<accession>A0A6I2RE59</accession>
<dbReference type="NCBIfam" id="TIGR02727">
    <property type="entry name" value="MTHFS_bact"/>
    <property type="match status" value="1"/>
</dbReference>
<evidence type="ECO:0000256" key="2">
    <source>
        <dbReference type="ARBA" id="ARBA00022741"/>
    </source>
</evidence>
<evidence type="ECO:0000256" key="1">
    <source>
        <dbReference type="ARBA" id="ARBA00010638"/>
    </source>
</evidence>
<feature type="binding site" evidence="4">
    <location>
        <position position="60"/>
    </location>
    <ligand>
        <name>substrate</name>
    </ligand>
</feature>
<dbReference type="RefSeq" id="WP_154274491.1">
    <property type="nucleotide sequence ID" value="NZ_WKPO01000009.1"/>
</dbReference>
<feature type="non-terminal residue" evidence="6">
    <location>
        <position position="197"/>
    </location>
</feature>
<sequence length="197" mass="21121">MPSTTTAEKAELRRRARQYLSGLSPQARRTSDDALFARFLALPQVEAADTLLLYHGMGGEPDTARLLPALWARGKAVCLPRCLPGHGMEARLVRPDSALIPHPYGMLEPGEDCPLVGKDAIGLVLVPGLAFDPSGGRLGQGGGFYDRWLADYAGCTAALCRTALLLPQVPRAPHDRGVELVLTEHGLYRADAQRSGG</sequence>
<dbReference type="PANTHER" id="PTHR23407">
    <property type="entry name" value="ATPASE INHIBITOR/5-FORMYLTETRAHYDROFOLATE CYCLO-LIGASE"/>
    <property type="match status" value="1"/>
</dbReference>
<dbReference type="Gene3D" id="3.40.50.10420">
    <property type="entry name" value="NagB/RpiA/CoA transferase-like"/>
    <property type="match status" value="1"/>
</dbReference>
<dbReference type="SUPFAM" id="SSF100950">
    <property type="entry name" value="NagB/RpiA/CoA transferase-like"/>
    <property type="match status" value="1"/>
</dbReference>
<keyword evidence="3 4" id="KW-0067">ATP-binding</keyword>
<comment type="similarity">
    <text evidence="1 5">Belongs to the 5-formyltetrahydrofolate cyclo-ligase family.</text>
</comment>